<comment type="caution">
    <text evidence="2">The sequence shown here is derived from an EMBL/GenBank/DDBJ whole genome shotgun (WGS) entry which is preliminary data.</text>
</comment>
<dbReference type="AlphaFoldDB" id="A0A821WQ50"/>
<dbReference type="EMBL" id="CAJOBP010080763">
    <property type="protein sequence ID" value="CAF4914038.1"/>
    <property type="molecule type" value="Genomic_DNA"/>
</dbReference>
<organism evidence="2 3">
    <name type="scientific">Rotaria socialis</name>
    <dbReference type="NCBI Taxonomy" id="392032"/>
    <lineage>
        <taxon>Eukaryota</taxon>
        <taxon>Metazoa</taxon>
        <taxon>Spiralia</taxon>
        <taxon>Gnathifera</taxon>
        <taxon>Rotifera</taxon>
        <taxon>Eurotatoria</taxon>
        <taxon>Bdelloidea</taxon>
        <taxon>Philodinida</taxon>
        <taxon>Philodinidae</taxon>
        <taxon>Rotaria</taxon>
    </lineage>
</organism>
<protein>
    <submittedName>
        <fullName evidence="2">Uncharacterized protein</fullName>
    </submittedName>
</protein>
<evidence type="ECO:0000313" key="3">
    <source>
        <dbReference type="Proteomes" id="UP000663873"/>
    </source>
</evidence>
<name>A0A821WQ50_9BILA</name>
<dbReference type="SUPFAM" id="SSF50978">
    <property type="entry name" value="WD40 repeat-like"/>
    <property type="match status" value="1"/>
</dbReference>
<dbReference type="PANTHER" id="PTHR19858:SF0">
    <property type="entry name" value="PERIODIC TRYPTOPHAN PROTEIN 2 HOMOLOG"/>
    <property type="match status" value="1"/>
</dbReference>
<feature type="non-terminal residue" evidence="2">
    <location>
        <position position="1"/>
    </location>
</feature>
<reference evidence="2" key="1">
    <citation type="submission" date="2021-02" db="EMBL/GenBank/DDBJ databases">
        <authorList>
            <person name="Nowell W R."/>
        </authorList>
    </citation>
    <scope>NUCLEOTIDE SEQUENCE</scope>
</reference>
<proteinExistence type="predicted"/>
<dbReference type="GO" id="GO:0032040">
    <property type="term" value="C:small-subunit processome"/>
    <property type="evidence" value="ECO:0007669"/>
    <property type="project" value="TreeGrafter"/>
</dbReference>
<dbReference type="InterPro" id="IPR027145">
    <property type="entry name" value="PWP2"/>
</dbReference>
<feature type="non-terminal residue" evidence="2">
    <location>
        <position position="61"/>
    </location>
</feature>
<gene>
    <name evidence="1" type="ORF">UJA718_LOCUS46102</name>
    <name evidence="2" type="ORF">UJA718_LOCUS46763</name>
</gene>
<dbReference type="Proteomes" id="UP000663873">
    <property type="component" value="Unassembled WGS sequence"/>
</dbReference>
<sequence length="61" mass="6897">LLCADYHQKTHMLVAGFSNGHFYLHEMPDFNMIHSLSLGDQQQMITSTLFSPLGDWIALAC</sequence>
<keyword evidence="3" id="KW-1185">Reference proteome</keyword>
<dbReference type="GO" id="GO:0034388">
    <property type="term" value="C:Pwp2p-containing subcomplex of 90S preribosome"/>
    <property type="evidence" value="ECO:0007669"/>
    <property type="project" value="TreeGrafter"/>
</dbReference>
<dbReference type="InterPro" id="IPR036322">
    <property type="entry name" value="WD40_repeat_dom_sf"/>
</dbReference>
<accession>A0A821WQ50</accession>
<dbReference type="PANTHER" id="PTHR19858">
    <property type="entry name" value="WD40 REPEAT PROTEIN"/>
    <property type="match status" value="1"/>
</dbReference>
<evidence type="ECO:0000313" key="1">
    <source>
        <dbReference type="EMBL" id="CAF4914038.1"/>
    </source>
</evidence>
<dbReference type="GO" id="GO:0000028">
    <property type="term" value="P:ribosomal small subunit assembly"/>
    <property type="evidence" value="ECO:0007669"/>
    <property type="project" value="TreeGrafter"/>
</dbReference>
<dbReference type="EMBL" id="CAJOBP010085375">
    <property type="protein sequence ID" value="CAF4928744.1"/>
    <property type="molecule type" value="Genomic_DNA"/>
</dbReference>
<dbReference type="GO" id="GO:0000462">
    <property type="term" value="P:maturation of SSU-rRNA from tricistronic rRNA transcript (SSU-rRNA, 5.8S rRNA, LSU-rRNA)"/>
    <property type="evidence" value="ECO:0007669"/>
    <property type="project" value="TreeGrafter"/>
</dbReference>
<evidence type="ECO:0000313" key="2">
    <source>
        <dbReference type="EMBL" id="CAF4928744.1"/>
    </source>
</evidence>